<dbReference type="InterPro" id="IPR006455">
    <property type="entry name" value="Homeodomain_ZF_HD"/>
</dbReference>
<evidence type="ECO:0000256" key="5">
    <source>
        <dbReference type="ARBA" id="ARBA00023015"/>
    </source>
</evidence>
<evidence type="ECO:0000256" key="7">
    <source>
        <dbReference type="ARBA" id="ARBA00023155"/>
    </source>
</evidence>
<keyword evidence="5" id="KW-0805">Transcription regulation</keyword>
<dbReference type="OMA" id="TNSEFHH"/>
<feature type="compositionally biased region" description="Low complexity" evidence="10">
    <location>
        <begin position="1"/>
        <end position="21"/>
    </location>
</feature>
<comment type="caution">
    <text evidence="12">The sequence shown here is derived from an EMBL/GenBank/DDBJ whole genome shotgun (WGS) entry which is preliminary data.</text>
</comment>
<dbReference type="Gramene" id="PHT89665">
    <property type="protein sequence ID" value="PHT89665"/>
    <property type="gene ID" value="T459_04778"/>
</dbReference>
<keyword evidence="3" id="KW-0863">Zinc-finger</keyword>
<accession>A0A2G3A5Z5</accession>
<dbReference type="GO" id="GO:0005634">
    <property type="term" value="C:nucleus"/>
    <property type="evidence" value="ECO:0000318"/>
    <property type="project" value="GO_Central"/>
</dbReference>
<dbReference type="PROSITE" id="PS51523">
    <property type="entry name" value="ZF_HD_DIMER"/>
    <property type="match status" value="1"/>
</dbReference>
<keyword evidence="13" id="KW-1185">Reference proteome</keyword>
<dbReference type="SMR" id="A0A2G3A5Z5"/>
<dbReference type="GO" id="GO:0006355">
    <property type="term" value="P:regulation of DNA-templated transcription"/>
    <property type="evidence" value="ECO:0000318"/>
    <property type="project" value="GO_Central"/>
</dbReference>
<evidence type="ECO:0000256" key="3">
    <source>
        <dbReference type="ARBA" id="ARBA00022771"/>
    </source>
</evidence>
<sequence>MDLTNNNNNNATATTTTTTTTVKTPEGEIETPTQIQKVKPFPLSNGVLKRKNTLHHQHHQHHHPVVVIYKECLKNHAASLGTHAVDGCGEFLPSPSSNPADPTSLKCAACGCHPSAPHMLLALSAGFTGEKNPNPTSAPLVANSNGRKRFRTKFTPDQKVKMLEFSESVGWKMQKRDEDLVNNFCNEIGIEKGVLKVWMHNNKNTFGKKSDQHTSGEDNNNNLSHNNGNSTNNNVNGFCIVSRNNSHNNTNSEFHHHHHHGQSNSDNKKDIQGIIHQLHTSDSVVATNGSSSSS</sequence>
<evidence type="ECO:0000313" key="12">
    <source>
        <dbReference type="EMBL" id="PHT89665.1"/>
    </source>
</evidence>
<feature type="region of interest" description="Disordered" evidence="10">
    <location>
        <begin position="1"/>
        <end position="38"/>
    </location>
</feature>
<keyword evidence="8" id="KW-0804">Transcription</keyword>
<evidence type="ECO:0000256" key="4">
    <source>
        <dbReference type="ARBA" id="ARBA00022833"/>
    </source>
</evidence>
<dbReference type="InterPro" id="IPR009057">
    <property type="entry name" value="Homeodomain-like_sf"/>
</dbReference>
<dbReference type="SUPFAM" id="SSF46689">
    <property type="entry name" value="Homeodomain-like"/>
    <property type="match status" value="1"/>
</dbReference>
<evidence type="ECO:0000313" key="13">
    <source>
        <dbReference type="Proteomes" id="UP000222542"/>
    </source>
</evidence>
<feature type="domain" description="ZF-HD dimerization-type" evidence="11">
    <location>
        <begin position="69"/>
        <end position="120"/>
    </location>
</feature>
<dbReference type="Proteomes" id="UP000222542">
    <property type="component" value="Unassembled WGS sequence"/>
</dbReference>
<dbReference type="NCBIfam" id="TIGR01565">
    <property type="entry name" value="homeo_ZF_HD"/>
    <property type="match status" value="1"/>
</dbReference>
<evidence type="ECO:0000256" key="6">
    <source>
        <dbReference type="ARBA" id="ARBA00023125"/>
    </source>
</evidence>
<dbReference type="PANTHER" id="PTHR31948">
    <property type="entry name" value="ZINC-FINGER HOMEODOMAIN PROTEIN 2"/>
    <property type="match status" value="1"/>
</dbReference>
<reference evidence="12 13" key="1">
    <citation type="journal article" date="2014" name="Nat. Genet.">
        <title>Genome sequence of the hot pepper provides insights into the evolution of pungency in Capsicum species.</title>
        <authorList>
            <person name="Kim S."/>
            <person name="Park M."/>
            <person name="Yeom S.I."/>
            <person name="Kim Y.M."/>
            <person name="Lee J.M."/>
            <person name="Lee H.A."/>
            <person name="Seo E."/>
            <person name="Choi J."/>
            <person name="Cheong K."/>
            <person name="Kim K.T."/>
            <person name="Jung K."/>
            <person name="Lee G.W."/>
            <person name="Oh S.K."/>
            <person name="Bae C."/>
            <person name="Kim S.B."/>
            <person name="Lee H.Y."/>
            <person name="Kim S.Y."/>
            <person name="Kim M.S."/>
            <person name="Kang B.C."/>
            <person name="Jo Y.D."/>
            <person name="Yang H.B."/>
            <person name="Jeong H.J."/>
            <person name="Kang W.H."/>
            <person name="Kwon J.K."/>
            <person name="Shin C."/>
            <person name="Lim J.Y."/>
            <person name="Park J.H."/>
            <person name="Huh J.H."/>
            <person name="Kim J.S."/>
            <person name="Kim B.D."/>
            <person name="Cohen O."/>
            <person name="Paran I."/>
            <person name="Suh M.C."/>
            <person name="Lee S.B."/>
            <person name="Kim Y.K."/>
            <person name="Shin Y."/>
            <person name="Noh S.J."/>
            <person name="Park J."/>
            <person name="Seo Y.S."/>
            <person name="Kwon S.Y."/>
            <person name="Kim H.A."/>
            <person name="Park J.M."/>
            <person name="Kim H.J."/>
            <person name="Choi S.B."/>
            <person name="Bosland P.W."/>
            <person name="Reeves G."/>
            <person name="Jo S.H."/>
            <person name="Lee B.W."/>
            <person name="Cho H.T."/>
            <person name="Choi H.S."/>
            <person name="Lee M.S."/>
            <person name="Yu Y."/>
            <person name="Do Choi Y."/>
            <person name="Park B.S."/>
            <person name="van Deynze A."/>
            <person name="Ashrafi H."/>
            <person name="Hill T."/>
            <person name="Kim W.T."/>
            <person name="Pai H.S."/>
            <person name="Ahn H.K."/>
            <person name="Yeam I."/>
            <person name="Giovannoni J.J."/>
            <person name="Rose J.K."/>
            <person name="Sorensen I."/>
            <person name="Lee S.J."/>
            <person name="Kim R.W."/>
            <person name="Choi I.Y."/>
            <person name="Choi B.S."/>
            <person name="Lim J.S."/>
            <person name="Lee Y.H."/>
            <person name="Choi D."/>
        </authorList>
    </citation>
    <scope>NUCLEOTIDE SEQUENCE [LARGE SCALE GENOMIC DNA]</scope>
    <source>
        <strain evidence="13">cv. CM334</strain>
    </source>
</reference>
<keyword evidence="2" id="KW-0479">Metal-binding</keyword>
<reference evidence="12 13" key="2">
    <citation type="journal article" date="2017" name="Genome Biol.">
        <title>New reference genome sequences of hot pepper reveal the massive evolution of plant disease-resistance genes by retroduplication.</title>
        <authorList>
            <person name="Kim S."/>
            <person name="Park J."/>
            <person name="Yeom S.I."/>
            <person name="Kim Y.M."/>
            <person name="Seo E."/>
            <person name="Kim K.T."/>
            <person name="Kim M.S."/>
            <person name="Lee J.M."/>
            <person name="Cheong K."/>
            <person name="Shin H.S."/>
            <person name="Kim S.B."/>
            <person name="Han K."/>
            <person name="Lee J."/>
            <person name="Park M."/>
            <person name="Lee H.A."/>
            <person name="Lee H.Y."/>
            <person name="Lee Y."/>
            <person name="Oh S."/>
            <person name="Lee J.H."/>
            <person name="Choi E."/>
            <person name="Choi E."/>
            <person name="Lee S.E."/>
            <person name="Jeon J."/>
            <person name="Kim H."/>
            <person name="Choi G."/>
            <person name="Song H."/>
            <person name="Lee J."/>
            <person name="Lee S.C."/>
            <person name="Kwon J.K."/>
            <person name="Lee H.Y."/>
            <person name="Koo N."/>
            <person name="Hong Y."/>
            <person name="Kim R.W."/>
            <person name="Kang W.H."/>
            <person name="Huh J.H."/>
            <person name="Kang B.C."/>
            <person name="Yang T.J."/>
            <person name="Lee Y.H."/>
            <person name="Bennetzen J.L."/>
            <person name="Choi D."/>
        </authorList>
    </citation>
    <scope>NUCLEOTIDE SEQUENCE [LARGE SCALE GENOMIC DNA]</scope>
    <source>
        <strain evidence="13">cv. CM334</strain>
    </source>
</reference>
<proteinExistence type="predicted"/>
<feature type="compositionally biased region" description="Low complexity" evidence="10">
    <location>
        <begin position="217"/>
        <end position="252"/>
    </location>
</feature>
<evidence type="ECO:0000256" key="10">
    <source>
        <dbReference type="SAM" id="MobiDB-lite"/>
    </source>
</evidence>
<dbReference type="AlphaFoldDB" id="A0A2G3A5Z5"/>
<keyword evidence="4" id="KW-0862">Zinc</keyword>
<organism evidence="12 13">
    <name type="scientific">Capsicum annuum</name>
    <name type="common">Capsicum pepper</name>
    <dbReference type="NCBI Taxonomy" id="4072"/>
    <lineage>
        <taxon>Eukaryota</taxon>
        <taxon>Viridiplantae</taxon>
        <taxon>Streptophyta</taxon>
        <taxon>Embryophyta</taxon>
        <taxon>Tracheophyta</taxon>
        <taxon>Spermatophyta</taxon>
        <taxon>Magnoliopsida</taxon>
        <taxon>eudicotyledons</taxon>
        <taxon>Gunneridae</taxon>
        <taxon>Pentapetalae</taxon>
        <taxon>asterids</taxon>
        <taxon>lamiids</taxon>
        <taxon>Solanales</taxon>
        <taxon>Solanaceae</taxon>
        <taxon>Solanoideae</taxon>
        <taxon>Capsiceae</taxon>
        <taxon>Capsicum</taxon>
    </lineage>
</organism>
<dbReference type="Pfam" id="PF04770">
    <property type="entry name" value="ZF-HD_dimer"/>
    <property type="match status" value="1"/>
</dbReference>
<gene>
    <name evidence="12" type="ORF">T459_04778</name>
</gene>
<dbReference type="GO" id="GO:0000976">
    <property type="term" value="F:transcription cis-regulatory region binding"/>
    <property type="evidence" value="ECO:0000318"/>
    <property type="project" value="GO_Central"/>
</dbReference>
<protein>
    <recommendedName>
        <fullName evidence="11">ZF-HD dimerization-type domain-containing protein</fullName>
    </recommendedName>
</protein>
<feature type="region of interest" description="Disordered" evidence="10">
    <location>
        <begin position="206"/>
        <end position="268"/>
    </location>
</feature>
<keyword evidence="6" id="KW-0238">DNA-binding</keyword>
<dbReference type="PANTHER" id="PTHR31948:SF172">
    <property type="entry name" value="ZINC-FINGER HOMEODOMAIN PROTEIN 9-LIKE"/>
    <property type="match status" value="1"/>
</dbReference>
<keyword evidence="9" id="KW-0539">Nucleus</keyword>
<evidence type="ECO:0000256" key="2">
    <source>
        <dbReference type="ARBA" id="ARBA00022723"/>
    </source>
</evidence>
<evidence type="ECO:0000256" key="1">
    <source>
        <dbReference type="ARBA" id="ARBA00004123"/>
    </source>
</evidence>
<dbReference type="GO" id="GO:0003700">
    <property type="term" value="F:DNA-binding transcription factor activity"/>
    <property type="evidence" value="ECO:0000318"/>
    <property type="project" value="GO_Central"/>
</dbReference>
<dbReference type="EMBL" id="AYRZ02000002">
    <property type="protein sequence ID" value="PHT89665.1"/>
    <property type="molecule type" value="Genomic_DNA"/>
</dbReference>
<dbReference type="GO" id="GO:0008270">
    <property type="term" value="F:zinc ion binding"/>
    <property type="evidence" value="ECO:0007669"/>
    <property type="project" value="UniProtKB-KW"/>
</dbReference>
<dbReference type="NCBIfam" id="TIGR01566">
    <property type="entry name" value="ZF_HD_prot_N"/>
    <property type="match status" value="1"/>
</dbReference>
<keyword evidence="7" id="KW-0371">Homeobox</keyword>
<dbReference type="FunFam" id="1.10.10.60:FF:000257">
    <property type="entry name" value="Zinc-finger homeodomain protein 2"/>
    <property type="match status" value="1"/>
</dbReference>
<dbReference type="InterPro" id="IPR006456">
    <property type="entry name" value="ZF_HD_homeobox_Cys/His_dimer"/>
</dbReference>
<comment type="subcellular location">
    <subcellularLocation>
        <location evidence="1">Nucleus</location>
    </subcellularLocation>
</comment>
<evidence type="ECO:0000259" key="11">
    <source>
        <dbReference type="PROSITE" id="PS51523"/>
    </source>
</evidence>
<evidence type="ECO:0000256" key="9">
    <source>
        <dbReference type="ARBA" id="ARBA00023242"/>
    </source>
</evidence>
<dbReference type="Gene3D" id="1.10.10.60">
    <property type="entry name" value="Homeodomain-like"/>
    <property type="match status" value="1"/>
</dbReference>
<evidence type="ECO:0000256" key="8">
    <source>
        <dbReference type="ARBA" id="ARBA00023163"/>
    </source>
</evidence>
<dbReference type="STRING" id="4072.A0A2G3A5Z5"/>
<name>A0A2G3A5Z5_CAPAN</name>